<proteinExistence type="predicted"/>
<sequence length="66" mass="7870">MFKMLTLLALMLITVFSFLLIFAPESKLNIPVLKDIRKWIDKHKIIGPGLIYFVLFFIFVFYIIFQ</sequence>
<dbReference type="RefSeq" id="WP_090412281.1">
    <property type="nucleotide sequence ID" value="NZ_CAJKZB010000026.1"/>
</dbReference>
<evidence type="ECO:0000313" key="3">
    <source>
        <dbReference type="Proteomes" id="UP000586254"/>
    </source>
</evidence>
<keyword evidence="1" id="KW-0812">Transmembrane</keyword>
<feature type="transmembrane region" description="Helical" evidence="1">
    <location>
        <begin position="6"/>
        <end position="24"/>
    </location>
</feature>
<dbReference type="EMBL" id="JACCKS010000006">
    <property type="protein sequence ID" value="NZA37787.1"/>
    <property type="molecule type" value="Genomic_DNA"/>
</dbReference>
<evidence type="ECO:0000313" key="2">
    <source>
        <dbReference type="EMBL" id="NZA37787.1"/>
    </source>
</evidence>
<keyword evidence="1" id="KW-0472">Membrane</keyword>
<evidence type="ECO:0000256" key="1">
    <source>
        <dbReference type="SAM" id="Phobius"/>
    </source>
</evidence>
<keyword evidence="1" id="KW-1133">Transmembrane helix</keyword>
<dbReference type="AlphaFoldDB" id="A0A1I5IU38"/>
<name>A0A1I5IU38_9FIRM</name>
<feature type="transmembrane region" description="Helical" evidence="1">
    <location>
        <begin position="45"/>
        <end position="65"/>
    </location>
</feature>
<gene>
    <name evidence="2" type="ORF">H0N91_06445</name>
</gene>
<accession>A0A1I5IU38</accession>
<organism evidence="2 3">
    <name type="scientific">Eubacterium callanderi</name>
    <dbReference type="NCBI Taxonomy" id="53442"/>
    <lineage>
        <taxon>Bacteria</taxon>
        <taxon>Bacillati</taxon>
        <taxon>Bacillota</taxon>
        <taxon>Clostridia</taxon>
        <taxon>Eubacteriales</taxon>
        <taxon>Eubacteriaceae</taxon>
        <taxon>Eubacterium</taxon>
    </lineage>
</organism>
<comment type="caution">
    <text evidence="2">The sequence shown here is derived from an EMBL/GenBank/DDBJ whole genome shotgun (WGS) entry which is preliminary data.</text>
</comment>
<dbReference type="Proteomes" id="UP000586254">
    <property type="component" value="Unassembled WGS sequence"/>
</dbReference>
<reference evidence="2 3" key="1">
    <citation type="submission" date="2020-07" db="EMBL/GenBank/DDBJ databases">
        <title>Organ Donor 1.</title>
        <authorList>
            <person name="Marsh A.J."/>
            <person name="Azcarate-Peril M.A."/>
        </authorList>
    </citation>
    <scope>NUCLEOTIDE SEQUENCE [LARGE SCALE GENOMIC DNA]</scope>
    <source>
        <strain evidence="2 3">AMC0717</strain>
    </source>
</reference>
<protein>
    <submittedName>
        <fullName evidence="2">Uncharacterized protein</fullName>
    </submittedName>
</protein>